<organism evidence="1 2">
    <name type="scientific">Candidatus Epulonipiscium fishelsonii</name>
    <dbReference type="NCBI Taxonomy" id="77094"/>
    <lineage>
        <taxon>Bacteria</taxon>
        <taxon>Bacillati</taxon>
        <taxon>Bacillota</taxon>
        <taxon>Clostridia</taxon>
        <taxon>Lachnospirales</taxon>
        <taxon>Lachnospiraceae</taxon>
        <taxon>Candidatus Epulonipiscium</taxon>
    </lineage>
</organism>
<proteinExistence type="predicted"/>
<accession>A0ACC8XB76</accession>
<evidence type="ECO:0000313" key="2">
    <source>
        <dbReference type="Proteomes" id="UP000188605"/>
    </source>
</evidence>
<comment type="caution">
    <text evidence="1">The sequence shown here is derived from an EMBL/GenBank/DDBJ whole genome shotgun (WGS) entry which is preliminary data.</text>
</comment>
<dbReference type="EMBL" id="LJDB01000060">
    <property type="protein sequence ID" value="ONI39809.1"/>
    <property type="molecule type" value="Genomic_DNA"/>
</dbReference>
<name>A0ACC8XB76_9FIRM</name>
<evidence type="ECO:0000313" key="1">
    <source>
        <dbReference type="EMBL" id="ONI39809.1"/>
    </source>
</evidence>
<protein>
    <submittedName>
        <fullName evidence="1">tRNA (N6-isopentenyl adenosine(37)-C2)-methylthiotransferase MiaB</fullName>
    </submittedName>
</protein>
<keyword evidence="2" id="KW-1185">Reference proteome</keyword>
<sequence>MNKFYFLGGRMIIEELHQHIADKNLKYWLQSFGCQMNAHDSEKIESMLEQIGYIKAQKEADANIIIYNTCCVRENAELKIYGKLGYLKTLKKKNPSLIIGLCGCMMQQDIVLNTLKEKYKFVDMIFGTYNLYKFPEILKTRLETGDPVIDIWDTHKEIDENLSSLRKYHFKACVNVTYGCNNFCTYCIVPYVRGRERSKNSEAIINEVTNLVSEGTKEIMLLGQNVNSYGKTLDPPVSFAELLEKVSTIEGLKRIRFMTSHPKDLSDELIDVMSRNKNICKSLHLPIQSGSDKILKAMNRIYTQENYLNLVKKIKSIIPDITLTTDIIVGFPGETEEDFEETLKVVKEVKYLSAFTFIYSKRTGTPASVMENQVPEEIVKKRFNKLVNVLNEISLDYMKSQVGTSVQVLFEEKSKSNAETITGRTDTGILVHAPASEDLIGNFAYVKITNAKTHYLSGEIIKEELQ</sequence>
<reference evidence="1" key="1">
    <citation type="submission" date="2016-08" db="EMBL/GenBank/DDBJ databases">
        <authorList>
            <person name="Ngugi D.K."/>
            <person name="Miyake S."/>
            <person name="Stingl U."/>
        </authorList>
    </citation>
    <scope>NUCLEOTIDE SEQUENCE</scope>
    <source>
        <strain evidence="1">SCG-B11WGA-EpuloA1</strain>
    </source>
</reference>
<dbReference type="Proteomes" id="UP000188605">
    <property type="component" value="Unassembled WGS sequence"/>
</dbReference>
<gene>
    <name evidence="1" type="ORF">AN396_07075</name>
</gene>